<evidence type="ECO:0000256" key="1">
    <source>
        <dbReference type="SAM" id="Phobius"/>
    </source>
</evidence>
<evidence type="ECO:0000313" key="2">
    <source>
        <dbReference type="EMBL" id="NKE09963.1"/>
    </source>
</evidence>
<protein>
    <recommendedName>
        <fullName evidence="4">DUF304 domain-containing protein</fullName>
    </recommendedName>
</protein>
<reference evidence="2 3" key="1">
    <citation type="submission" date="2020-02" db="EMBL/GenBank/DDBJ databases">
        <authorList>
            <person name="Sun Q."/>
        </authorList>
    </citation>
    <scope>NUCLEOTIDE SEQUENCE [LARGE SCALE GENOMIC DNA]</scope>
    <source>
        <strain evidence="2 3">YIM 13062</strain>
    </source>
</reference>
<dbReference type="EMBL" id="JAAVUN010000014">
    <property type="protein sequence ID" value="NKE09963.1"/>
    <property type="molecule type" value="Genomic_DNA"/>
</dbReference>
<evidence type="ECO:0008006" key="4">
    <source>
        <dbReference type="Google" id="ProtNLM"/>
    </source>
</evidence>
<sequence length="186" mass="20101">MSKKLGLESGEHVVVSTVAHPSKLLKPAVVLVLAVFTHALLQRMLEVRWRPMDDTWQTVHSVLGTGLSLLLVLVIVLAVVRPVMRWALTRLVLTNRRLMLVGGAAPRGGVRIPLLWLQRVEARPGRGFLGSAGIGTLSADFGASGVLRLNHAPQVEQFAGLIQETCDAQHRLAQGYAGAGDWGRPS</sequence>
<comment type="caution">
    <text evidence="2">The sequence shown here is derived from an EMBL/GenBank/DDBJ whole genome shotgun (WGS) entry which is preliminary data.</text>
</comment>
<dbReference type="Proteomes" id="UP000521379">
    <property type="component" value="Unassembled WGS sequence"/>
</dbReference>
<dbReference type="AlphaFoldDB" id="A0A846TNE7"/>
<feature type="transmembrane region" description="Helical" evidence="1">
    <location>
        <begin position="61"/>
        <end position="80"/>
    </location>
</feature>
<keyword evidence="1" id="KW-1133">Transmembrane helix</keyword>
<accession>A0A846TNE7</accession>
<evidence type="ECO:0000313" key="3">
    <source>
        <dbReference type="Proteomes" id="UP000521379"/>
    </source>
</evidence>
<keyword evidence="1" id="KW-0812">Transmembrane</keyword>
<proteinExistence type="predicted"/>
<gene>
    <name evidence="2" type="ORF">GTW58_08455</name>
</gene>
<keyword evidence="1" id="KW-0472">Membrane</keyword>
<name>A0A846TNE7_9MICC</name>
<dbReference type="RefSeq" id="WP_119932024.1">
    <property type="nucleotide sequence ID" value="NZ_JAAVUN010000014.1"/>
</dbReference>
<organism evidence="2 3">
    <name type="scientific">Kocuria subflava</name>
    <dbReference type="NCBI Taxonomy" id="1736139"/>
    <lineage>
        <taxon>Bacteria</taxon>
        <taxon>Bacillati</taxon>
        <taxon>Actinomycetota</taxon>
        <taxon>Actinomycetes</taxon>
        <taxon>Micrococcales</taxon>
        <taxon>Micrococcaceae</taxon>
        <taxon>Kocuria</taxon>
    </lineage>
</organism>
<keyword evidence="3" id="KW-1185">Reference proteome</keyword>